<evidence type="ECO:0008006" key="4">
    <source>
        <dbReference type="Google" id="ProtNLM"/>
    </source>
</evidence>
<keyword evidence="3" id="KW-1185">Reference proteome</keyword>
<sequence>MRMRRMAAGAATVIVLAGAAACGGGSSSPSSAKTGSSTGGKASAGSGFGKGGSKSTGFKGMDFCKIPTDDSLIAIGLDTTGTPKATDGKAGDEVCEWYSGTTRLGFYGINNMDAGTAQDGDVPVTILGYQGFTTVMVGNTCEATMQVGKDELEVLVENIAEADNLALTDGKACGVAKGFTQQVLAKVKA</sequence>
<feature type="region of interest" description="Disordered" evidence="1">
    <location>
        <begin position="24"/>
        <end position="53"/>
    </location>
</feature>
<dbReference type="Proteomes" id="UP001153328">
    <property type="component" value="Unassembled WGS sequence"/>
</dbReference>
<feature type="compositionally biased region" description="Low complexity" evidence="1">
    <location>
        <begin position="27"/>
        <end position="45"/>
    </location>
</feature>
<dbReference type="EMBL" id="CAJVAX010000018">
    <property type="protein sequence ID" value="CAG7647663.1"/>
    <property type="molecule type" value="Genomic_DNA"/>
</dbReference>
<name>A0A9W4MHG6_9ACTN</name>
<organism evidence="2 3">
    <name type="scientific">Actinacidiphila bryophytorum</name>
    <dbReference type="NCBI Taxonomy" id="1436133"/>
    <lineage>
        <taxon>Bacteria</taxon>
        <taxon>Bacillati</taxon>
        <taxon>Actinomycetota</taxon>
        <taxon>Actinomycetes</taxon>
        <taxon>Kitasatosporales</taxon>
        <taxon>Streptomycetaceae</taxon>
        <taxon>Actinacidiphila</taxon>
    </lineage>
</organism>
<dbReference type="RefSeq" id="WP_205046112.1">
    <property type="nucleotide sequence ID" value="NZ_CAJVAX010000018.1"/>
</dbReference>
<reference evidence="2" key="1">
    <citation type="submission" date="2021-06" db="EMBL/GenBank/DDBJ databases">
        <authorList>
            <person name="Arsene-Ploetze F."/>
        </authorList>
    </citation>
    <scope>NUCLEOTIDE SEQUENCE</scope>
    <source>
        <strain evidence="2">SBRY1</strain>
    </source>
</reference>
<dbReference type="PROSITE" id="PS51257">
    <property type="entry name" value="PROKAR_LIPOPROTEIN"/>
    <property type="match status" value="1"/>
</dbReference>
<dbReference type="Pfam" id="PF12079">
    <property type="entry name" value="DUF3558"/>
    <property type="match status" value="1"/>
</dbReference>
<proteinExistence type="predicted"/>
<gene>
    <name evidence="2" type="ORF">SBRY_40729</name>
</gene>
<evidence type="ECO:0000313" key="3">
    <source>
        <dbReference type="Proteomes" id="UP001153328"/>
    </source>
</evidence>
<comment type="caution">
    <text evidence="2">The sequence shown here is derived from an EMBL/GenBank/DDBJ whole genome shotgun (WGS) entry which is preliminary data.</text>
</comment>
<protein>
    <recommendedName>
        <fullName evidence="4">DUF3558 domain-containing protein</fullName>
    </recommendedName>
</protein>
<evidence type="ECO:0000256" key="1">
    <source>
        <dbReference type="SAM" id="MobiDB-lite"/>
    </source>
</evidence>
<evidence type="ECO:0000313" key="2">
    <source>
        <dbReference type="EMBL" id="CAG7647663.1"/>
    </source>
</evidence>
<dbReference type="InterPro" id="IPR024520">
    <property type="entry name" value="DUF3558"/>
</dbReference>
<accession>A0A9W4MHG6</accession>
<dbReference type="AlphaFoldDB" id="A0A9W4MHG6"/>